<dbReference type="InterPro" id="IPR038718">
    <property type="entry name" value="SNF2-like_sf"/>
</dbReference>
<dbReference type="GO" id="GO:0016817">
    <property type="term" value="F:hydrolase activity, acting on acid anhydrides"/>
    <property type="evidence" value="ECO:0007669"/>
    <property type="project" value="InterPro"/>
</dbReference>
<dbReference type="InterPro" id="IPR057342">
    <property type="entry name" value="DEXDc_RapA"/>
</dbReference>
<dbReference type="InterPro" id="IPR006935">
    <property type="entry name" value="Helicase/UvrB_N"/>
</dbReference>
<evidence type="ECO:0000256" key="1">
    <source>
        <dbReference type="ARBA" id="ARBA00022741"/>
    </source>
</evidence>
<organism evidence="11">
    <name type="scientific">Oceaniferula spumae</name>
    <dbReference type="NCBI Taxonomy" id="2979115"/>
    <lineage>
        <taxon>Bacteria</taxon>
        <taxon>Pseudomonadati</taxon>
        <taxon>Verrucomicrobiota</taxon>
        <taxon>Verrucomicrobiia</taxon>
        <taxon>Verrucomicrobiales</taxon>
        <taxon>Verrucomicrobiaceae</taxon>
        <taxon>Oceaniferula</taxon>
    </lineage>
</organism>
<dbReference type="Gene3D" id="6.10.140.1500">
    <property type="match status" value="1"/>
</dbReference>
<reference evidence="11" key="1">
    <citation type="submission" date="2024-07" db="EMBL/GenBank/DDBJ databases">
        <title>Complete genome sequence of Verrucomicrobiaceae bacterium NT6N.</title>
        <authorList>
            <person name="Huang C."/>
            <person name="Takami H."/>
            <person name="Hamasaki K."/>
        </authorList>
    </citation>
    <scope>NUCLEOTIDE SEQUENCE</scope>
    <source>
        <strain evidence="11">NT6N</strain>
    </source>
</reference>
<dbReference type="CDD" id="cd18793">
    <property type="entry name" value="SF2_C_SNF"/>
    <property type="match status" value="1"/>
</dbReference>
<dbReference type="Gene3D" id="3.40.50.10810">
    <property type="entry name" value="Tandem AAA-ATPase domain"/>
    <property type="match status" value="1"/>
</dbReference>
<dbReference type="PANTHER" id="PTHR45766">
    <property type="entry name" value="DNA ANNEALING HELICASE AND ENDONUCLEASE ZRANB3 FAMILY MEMBER"/>
    <property type="match status" value="1"/>
</dbReference>
<keyword evidence="4" id="KW-0067">ATP-binding</keyword>
<keyword evidence="8" id="KW-0804">Transcription</keyword>
<evidence type="ECO:0000256" key="7">
    <source>
        <dbReference type="ARBA" id="ARBA00023159"/>
    </source>
</evidence>
<dbReference type="InterPro" id="IPR001650">
    <property type="entry name" value="Helicase_C-like"/>
</dbReference>
<keyword evidence="7" id="KW-0010">Activator</keyword>
<dbReference type="InterPro" id="IPR022737">
    <property type="entry name" value="RapA_C"/>
</dbReference>
<dbReference type="PROSITE" id="PS51192">
    <property type="entry name" value="HELICASE_ATP_BIND_1"/>
    <property type="match status" value="1"/>
</dbReference>
<dbReference type="GO" id="GO:0003677">
    <property type="term" value="F:DNA binding"/>
    <property type="evidence" value="ECO:0007669"/>
    <property type="project" value="InterPro"/>
</dbReference>
<feature type="domain" description="Helicase ATP-binding" evidence="9">
    <location>
        <begin position="161"/>
        <end position="331"/>
    </location>
</feature>
<dbReference type="Pfam" id="PF12137">
    <property type="entry name" value="RapA_C"/>
    <property type="match status" value="1"/>
</dbReference>
<dbReference type="EMBL" id="AP026866">
    <property type="protein sequence ID" value="BDS08345.1"/>
    <property type="molecule type" value="Genomic_DNA"/>
</dbReference>
<keyword evidence="3" id="KW-0347">Helicase</keyword>
<dbReference type="SMART" id="SM00490">
    <property type="entry name" value="HELICc"/>
    <property type="match status" value="1"/>
</dbReference>
<keyword evidence="1" id="KW-0547">Nucleotide-binding</keyword>
<dbReference type="HAMAP" id="MF_01821">
    <property type="entry name" value="Helicase_RapA"/>
    <property type="match status" value="1"/>
</dbReference>
<dbReference type="GO" id="GO:0006355">
    <property type="term" value="P:regulation of DNA-templated transcription"/>
    <property type="evidence" value="ECO:0007669"/>
    <property type="project" value="InterPro"/>
</dbReference>
<dbReference type="PROSITE" id="PS51194">
    <property type="entry name" value="HELICASE_CTER"/>
    <property type="match status" value="1"/>
</dbReference>
<keyword evidence="2" id="KW-0378">Hydrolase</keyword>
<dbReference type="SUPFAM" id="SSF52540">
    <property type="entry name" value="P-loop containing nucleoside triphosphate hydrolases"/>
    <property type="match status" value="2"/>
</dbReference>
<dbReference type="Pfam" id="PF00271">
    <property type="entry name" value="Helicase_C"/>
    <property type="match status" value="1"/>
</dbReference>
<proteinExistence type="inferred from homology"/>
<keyword evidence="5" id="KW-0805">Transcription regulation</keyword>
<evidence type="ECO:0000256" key="3">
    <source>
        <dbReference type="ARBA" id="ARBA00022806"/>
    </source>
</evidence>
<gene>
    <name evidence="11" type="primary">rapA</name>
    <name evidence="11" type="ORF">NT6N_33850</name>
</gene>
<dbReference type="InterPro" id="IPR027417">
    <property type="entry name" value="P-loop_NTPase"/>
</dbReference>
<dbReference type="InterPro" id="IPR023949">
    <property type="entry name" value="Helicase_RapA"/>
</dbReference>
<feature type="domain" description="Helicase C-terminal" evidence="10">
    <location>
        <begin position="437"/>
        <end position="600"/>
    </location>
</feature>
<evidence type="ECO:0000259" key="10">
    <source>
        <dbReference type="PROSITE" id="PS51194"/>
    </source>
</evidence>
<sequence length="898" mass="100952">MQTISNIAPGQRWISETEPELGLGIMLKVEFKRVEVMFPAASEQRVYALDSAPLRRVVLKAGEELETHDGDVLEIDEVVERDKLLVYLCGKREIEESGLADTMSFSRPEDRLLAGRIDDLNTYDVRVDALQRQCEVMKSPVRGFVGGRVDLIPHQMSIAGEVASRLAPRVLLADEVGLGKTIEACLIMHRLHLTGRAERVLILVPEPLLHQWFVELLRRFNLLFSLFDEERCQSLEGQGENPFLDSQLVLCSVGFLAENENRAQQAIEAGWDMLIVDEAHHLEWSEQSASPAYHIVETLAHRTEGLLLLTATPRQLGAEGHFARLRLLDPDRYVDLEKFQQEAEQYEAVAEAVGRLQEGEPLSAEDRKLFTAQSERVHDHCLALDGGDEAAREPLIRELLDAFGTGRVMFRNTRAALQGFPERKASLVDVGSDKMQWLVSLLKKLGEEKVLLICRTRELAEEISEKLQEIININCGHFHEGMTLLQRDRSAAYFSEPDGARILICSEIGSEGRNFQFAHHLVLFDLPEDPELLEQRIGRLDRIGQTETIHIHVPYEKGTRGEFLARWYHEGLNAFEQSLHGATEILRELGGLPENCDDLESFIAKSQAAKEKVSQQLRRGYDRLLELNSSRPGKAAETIDQISTMDENQDSEAFLLRLWDHFGLHVEELVDRSYLLLPGHLITDAFPALPDDGLNVTFDRTRALSREDAAFMSWDHPVARTALELLLTSEAGNASFGVWEGAPQKGILVETYAVVECVAPAKLHSDRFLPVTPIRVQVDHSGADRSNDSRVDGSILRAGNLHKLLDQEKFRRNILPMMLAKSREIASAKMKDIVAAAVAESDARMGVEIDRLVALGEINDHVSEEEIAALRKQRDALHHAISKSGLRLDSVRIIWCQP</sequence>
<dbReference type="AlphaFoldDB" id="A0AAT9FQY4"/>
<keyword evidence="6" id="KW-0238">DNA-binding</keyword>
<evidence type="ECO:0000313" key="11">
    <source>
        <dbReference type="EMBL" id="BDS08345.1"/>
    </source>
</evidence>
<dbReference type="SMART" id="SM00487">
    <property type="entry name" value="DEXDc"/>
    <property type="match status" value="1"/>
</dbReference>
<protein>
    <submittedName>
        <fullName evidence="11">RNA polymerase-associated protein RapA</fullName>
    </submittedName>
</protein>
<dbReference type="PANTHER" id="PTHR45766:SF6">
    <property type="entry name" value="SWI_SNF-RELATED MATRIX-ASSOCIATED ACTIN-DEPENDENT REGULATOR OF CHROMATIN SUBFAMILY A-LIKE PROTEIN 1"/>
    <property type="match status" value="1"/>
</dbReference>
<dbReference type="InterPro" id="IPR040766">
    <property type="entry name" value="Tudor_2_RapA"/>
</dbReference>
<dbReference type="Pfam" id="PF18337">
    <property type="entry name" value="Tudor_RapA"/>
    <property type="match status" value="1"/>
</dbReference>
<evidence type="ECO:0000256" key="6">
    <source>
        <dbReference type="ARBA" id="ARBA00023125"/>
    </source>
</evidence>
<dbReference type="Pfam" id="PF18339">
    <property type="entry name" value="Tudor_1_RapA"/>
    <property type="match status" value="1"/>
</dbReference>
<evidence type="ECO:0000256" key="8">
    <source>
        <dbReference type="ARBA" id="ARBA00023163"/>
    </source>
</evidence>
<dbReference type="InterPro" id="IPR014001">
    <property type="entry name" value="Helicase_ATP-bd"/>
</dbReference>
<dbReference type="Gene3D" id="2.30.30.140">
    <property type="match status" value="1"/>
</dbReference>
<evidence type="ECO:0000256" key="5">
    <source>
        <dbReference type="ARBA" id="ARBA00023015"/>
    </source>
</evidence>
<dbReference type="CDD" id="cd18011">
    <property type="entry name" value="DEXDc_RapA"/>
    <property type="match status" value="1"/>
</dbReference>
<dbReference type="KEGG" id="osu:NT6N_33850"/>
<dbReference type="Gene3D" id="2.30.30.930">
    <property type="match status" value="1"/>
</dbReference>
<dbReference type="InterPro" id="IPR040765">
    <property type="entry name" value="Tudor_1_RapA"/>
</dbReference>
<dbReference type="GO" id="GO:0005524">
    <property type="term" value="F:ATP binding"/>
    <property type="evidence" value="ECO:0007669"/>
    <property type="project" value="InterPro"/>
</dbReference>
<evidence type="ECO:0000256" key="2">
    <source>
        <dbReference type="ARBA" id="ARBA00022801"/>
    </source>
</evidence>
<name>A0AAT9FQY4_9BACT</name>
<evidence type="ECO:0000259" key="9">
    <source>
        <dbReference type="PROSITE" id="PS51192"/>
    </source>
</evidence>
<dbReference type="Pfam" id="PF04851">
    <property type="entry name" value="ResIII"/>
    <property type="match status" value="1"/>
</dbReference>
<dbReference type="InterPro" id="IPR049730">
    <property type="entry name" value="SNF2/RAD54-like_C"/>
</dbReference>
<dbReference type="Gene3D" id="3.30.360.80">
    <property type="match status" value="1"/>
</dbReference>
<evidence type="ECO:0000256" key="4">
    <source>
        <dbReference type="ARBA" id="ARBA00022840"/>
    </source>
</evidence>
<accession>A0AAT9FQY4</accession>